<protein>
    <submittedName>
        <fullName evidence="8">S41 family peptidase</fullName>
    </submittedName>
</protein>
<dbReference type="InterPro" id="IPR001478">
    <property type="entry name" value="PDZ"/>
</dbReference>
<dbReference type="InterPro" id="IPR041489">
    <property type="entry name" value="PDZ_6"/>
</dbReference>
<keyword evidence="3 5" id="KW-0378">Hydrolase</keyword>
<dbReference type="InterPro" id="IPR004447">
    <property type="entry name" value="Peptidase_S41A"/>
</dbReference>
<dbReference type="SUPFAM" id="SSF50156">
    <property type="entry name" value="PDZ domain-like"/>
    <property type="match status" value="1"/>
</dbReference>
<dbReference type="CDD" id="cd06782">
    <property type="entry name" value="cpPDZ_CPP-like"/>
    <property type="match status" value="1"/>
</dbReference>
<sequence>MERSTFKVSIIAFLVIGGCCLAGGLLADTARAEAKKPEDQLKEFGRVLSLVESRSVGDVETKDLVSDAITGMLQTLDPHSSYLPPEAFTEMRDEQRGEFSGLGIQIAKRGPDKPLTIIAPIEDTPAQRAGLISGDIISAIEGDDTIDMTVQDAVKLLKGGEGTPVTITVHRPSDGSSFDVTIIRAKIHTQSLRLAYLITPTTGYIQIINFTSTTTSELDQALGDLAAQGMEKLVLDLRGNPGGLLDQAVQVSERFLEEGQMVVYTRGRIPGADQEYLSGESASLVDIPLVVLVDHGSASASEIVSGAIQDQDRGLVVGQTTFGKGLVQRVIPLRNRGALAVTTAKYYTPSGRLIQRDYSDLEEYFYTRGTEGEQAEADSDPESQETQALEEKPLEDREVFRTTSGRKVYGGGGIRPDYIVEVDRMPGLVSRMIRDNHIFDFSVKYHAGHPDLTPAFSVDQAVLDSFKGYLASKEFEYEADKFEEHSDLITLRLKARISFVAWDKVAESRVLAALDPQLQKALAVFEEAAGLARAAREAAPGTGVEDGTRVADLLSEDPS</sequence>
<accession>A0A8J6Y6R1</accession>
<feature type="domain" description="PDZ" evidence="7">
    <location>
        <begin position="88"/>
        <end position="158"/>
    </location>
</feature>
<dbReference type="Gene3D" id="3.90.226.10">
    <property type="entry name" value="2-enoyl-CoA Hydratase, Chain A, domain 1"/>
    <property type="match status" value="1"/>
</dbReference>
<keyword evidence="2 5" id="KW-0645">Protease</keyword>
<evidence type="ECO:0000313" key="8">
    <source>
        <dbReference type="EMBL" id="MBD3869309.1"/>
    </source>
</evidence>
<dbReference type="Pfam" id="PF03572">
    <property type="entry name" value="Peptidase_S41"/>
    <property type="match status" value="1"/>
</dbReference>
<comment type="similarity">
    <text evidence="1 5">Belongs to the peptidase S41A family.</text>
</comment>
<dbReference type="FunFam" id="2.30.42.10:FF:000063">
    <property type="entry name" value="Peptidase, S41 family"/>
    <property type="match status" value="1"/>
</dbReference>
<dbReference type="SMART" id="SM00228">
    <property type="entry name" value="PDZ"/>
    <property type="match status" value="1"/>
</dbReference>
<dbReference type="Pfam" id="PF17820">
    <property type="entry name" value="PDZ_6"/>
    <property type="match status" value="1"/>
</dbReference>
<feature type="region of interest" description="Disordered" evidence="6">
    <location>
        <begin position="370"/>
        <end position="391"/>
    </location>
</feature>
<dbReference type="NCBIfam" id="TIGR00225">
    <property type="entry name" value="prc"/>
    <property type="match status" value="1"/>
</dbReference>
<keyword evidence="4 5" id="KW-0720">Serine protease</keyword>
<dbReference type="SMART" id="SM00245">
    <property type="entry name" value="TSPc"/>
    <property type="match status" value="1"/>
</dbReference>
<dbReference type="EMBL" id="JACXWD010000074">
    <property type="protein sequence ID" value="MBD3869309.1"/>
    <property type="molecule type" value="Genomic_DNA"/>
</dbReference>
<dbReference type="CDD" id="cd07560">
    <property type="entry name" value="Peptidase_S41_CPP"/>
    <property type="match status" value="1"/>
</dbReference>
<organism evidence="8 9">
    <name type="scientific">Candidatus Polarisedimenticola svalbardensis</name>
    <dbReference type="NCBI Taxonomy" id="2886004"/>
    <lineage>
        <taxon>Bacteria</taxon>
        <taxon>Pseudomonadati</taxon>
        <taxon>Acidobacteriota</taxon>
        <taxon>Candidatus Polarisedimenticolia</taxon>
        <taxon>Candidatus Polarisedimenticolales</taxon>
        <taxon>Candidatus Polarisedimenticolaceae</taxon>
        <taxon>Candidatus Polarisedimenticola</taxon>
    </lineage>
</organism>
<evidence type="ECO:0000256" key="2">
    <source>
        <dbReference type="ARBA" id="ARBA00022670"/>
    </source>
</evidence>
<feature type="region of interest" description="Disordered" evidence="6">
    <location>
        <begin position="536"/>
        <end position="559"/>
    </location>
</feature>
<dbReference type="GO" id="GO:0004175">
    <property type="term" value="F:endopeptidase activity"/>
    <property type="evidence" value="ECO:0007669"/>
    <property type="project" value="TreeGrafter"/>
</dbReference>
<dbReference type="InterPro" id="IPR055210">
    <property type="entry name" value="CtpA/B_N"/>
</dbReference>
<dbReference type="GO" id="GO:0030288">
    <property type="term" value="C:outer membrane-bounded periplasmic space"/>
    <property type="evidence" value="ECO:0007669"/>
    <property type="project" value="TreeGrafter"/>
</dbReference>
<dbReference type="Pfam" id="PF22694">
    <property type="entry name" value="CtpB_N-like"/>
    <property type="match status" value="1"/>
</dbReference>
<dbReference type="GO" id="GO:0007165">
    <property type="term" value="P:signal transduction"/>
    <property type="evidence" value="ECO:0007669"/>
    <property type="project" value="TreeGrafter"/>
</dbReference>
<evidence type="ECO:0000256" key="1">
    <source>
        <dbReference type="ARBA" id="ARBA00009179"/>
    </source>
</evidence>
<dbReference type="InterPro" id="IPR005151">
    <property type="entry name" value="Tail-specific_protease"/>
</dbReference>
<proteinExistence type="inferred from homology"/>
<evidence type="ECO:0000256" key="6">
    <source>
        <dbReference type="SAM" id="MobiDB-lite"/>
    </source>
</evidence>
<evidence type="ECO:0000256" key="5">
    <source>
        <dbReference type="RuleBase" id="RU004404"/>
    </source>
</evidence>
<gene>
    <name evidence="8" type="ORF">IFK94_14405</name>
</gene>
<evidence type="ECO:0000259" key="7">
    <source>
        <dbReference type="PROSITE" id="PS50106"/>
    </source>
</evidence>
<dbReference type="PANTHER" id="PTHR32060">
    <property type="entry name" value="TAIL-SPECIFIC PROTEASE"/>
    <property type="match status" value="1"/>
</dbReference>
<dbReference type="GO" id="GO:0008236">
    <property type="term" value="F:serine-type peptidase activity"/>
    <property type="evidence" value="ECO:0007669"/>
    <property type="project" value="UniProtKB-KW"/>
</dbReference>
<comment type="caution">
    <text evidence="8">The sequence shown here is derived from an EMBL/GenBank/DDBJ whole genome shotgun (WGS) entry which is preliminary data.</text>
</comment>
<dbReference type="InterPro" id="IPR029045">
    <property type="entry name" value="ClpP/crotonase-like_dom_sf"/>
</dbReference>
<dbReference type="AlphaFoldDB" id="A0A8J6Y6R1"/>
<dbReference type="PROSITE" id="PS51257">
    <property type="entry name" value="PROKAR_LIPOPROTEIN"/>
    <property type="match status" value="1"/>
</dbReference>
<dbReference type="InterPro" id="IPR036034">
    <property type="entry name" value="PDZ_sf"/>
</dbReference>
<name>A0A8J6Y6R1_9BACT</name>
<dbReference type="Proteomes" id="UP000648239">
    <property type="component" value="Unassembled WGS sequence"/>
</dbReference>
<dbReference type="Gene3D" id="2.30.42.10">
    <property type="match status" value="1"/>
</dbReference>
<feature type="compositionally biased region" description="Acidic residues" evidence="6">
    <location>
        <begin position="373"/>
        <end position="383"/>
    </location>
</feature>
<dbReference type="Gene3D" id="3.30.750.44">
    <property type="match status" value="1"/>
</dbReference>
<dbReference type="SUPFAM" id="SSF52096">
    <property type="entry name" value="ClpP/crotonase"/>
    <property type="match status" value="1"/>
</dbReference>
<dbReference type="PROSITE" id="PS50106">
    <property type="entry name" value="PDZ"/>
    <property type="match status" value="1"/>
</dbReference>
<dbReference type="GO" id="GO:0006508">
    <property type="term" value="P:proteolysis"/>
    <property type="evidence" value="ECO:0007669"/>
    <property type="project" value="UniProtKB-KW"/>
</dbReference>
<evidence type="ECO:0000256" key="4">
    <source>
        <dbReference type="ARBA" id="ARBA00022825"/>
    </source>
</evidence>
<reference evidence="8 9" key="1">
    <citation type="submission" date="2020-08" db="EMBL/GenBank/DDBJ databases">
        <title>Acidobacteriota in marine sediments use diverse sulfur dissimilation pathways.</title>
        <authorList>
            <person name="Wasmund K."/>
        </authorList>
    </citation>
    <scope>NUCLEOTIDE SEQUENCE [LARGE SCALE GENOMIC DNA]</scope>
    <source>
        <strain evidence="8">MAG AM4</strain>
    </source>
</reference>
<evidence type="ECO:0000256" key="3">
    <source>
        <dbReference type="ARBA" id="ARBA00022801"/>
    </source>
</evidence>
<dbReference type="PANTHER" id="PTHR32060:SF30">
    <property type="entry name" value="CARBOXY-TERMINAL PROCESSING PROTEASE CTPA"/>
    <property type="match status" value="1"/>
</dbReference>
<evidence type="ECO:0000313" key="9">
    <source>
        <dbReference type="Proteomes" id="UP000648239"/>
    </source>
</evidence>